<sequence length="64" mass="7318">LECGVGILHTLWFGRESQYHALVLGLLRPSLHDLFFTHDQKFSLHTVVNLGIQLVSHFVLGFCR</sequence>
<proteinExistence type="predicted"/>
<dbReference type="Gene3D" id="1.10.510.10">
    <property type="entry name" value="Transferase(Phosphotransferase) domain 1"/>
    <property type="match status" value="1"/>
</dbReference>
<protein>
    <submittedName>
        <fullName evidence="1">Uncharacterized protein</fullName>
    </submittedName>
</protein>
<name>A0AAD4DVE8_9AGAM</name>
<feature type="non-terminal residue" evidence="1">
    <location>
        <position position="1"/>
    </location>
</feature>
<dbReference type="Proteomes" id="UP001195769">
    <property type="component" value="Unassembled WGS sequence"/>
</dbReference>
<dbReference type="RefSeq" id="XP_041220183.1">
    <property type="nucleotide sequence ID" value="XM_041375800.1"/>
</dbReference>
<keyword evidence="2" id="KW-1185">Reference proteome</keyword>
<evidence type="ECO:0000313" key="1">
    <source>
        <dbReference type="EMBL" id="KAG1894607.1"/>
    </source>
</evidence>
<accession>A0AAD4DVE8</accession>
<dbReference type="GeneID" id="64670098"/>
<comment type="caution">
    <text evidence="1">The sequence shown here is derived from an EMBL/GenBank/DDBJ whole genome shotgun (WGS) entry which is preliminary data.</text>
</comment>
<dbReference type="EMBL" id="JABBWK010000077">
    <property type="protein sequence ID" value="KAG1894607.1"/>
    <property type="molecule type" value="Genomic_DNA"/>
</dbReference>
<evidence type="ECO:0000313" key="2">
    <source>
        <dbReference type="Proteomes" id="UP001195769"/>
    </source>
</evidence>
<dbReference type="AlphaFoldDB" id="A0AAD4DVE8"/>
<reference evidence="1" key="1">
    <citation type="journal article" date="2020" name="New Phytol.">
        <title>Comparative genomics reveals dynamic genome evolution in host specialist ectomycorrhizal fungi.</title>
        <authorList>
            <person name="Lofgren L.A."/>
            <person name="Nguyen N.H."/>
            <person name="Vilgalys R."/>
            <person name="Ruytinx J."/>
            <person name="Liao H.L."/>
            <person name="Branco S."/>
            <person name="Kuo A."/>
            <person name="LaButti K."/>
            <person name="Lipzen A."/>
            <person name="Andreopoulos W."/>
            <person name="Pangilinan J."/>
            <person name="Riley R."/>
            <person name="Hundley H."/>
            <person name="Na H."/>
            <person name="Barry K."/>
            <person name="Grigoriev I.V."/>
            <person name="Stajich J.E."/>
            <person name="Kennedy P.G."/>
        </authorList>
    </citation>
    <scope>NUCLEOTIDE SEQUENCE</scope>
    <source>
        <strain evidence="1">FC203</strain>
    </source>
</reference>
<gene>
    <name evidence="1" type="ORF">F5891DRAFT_961258</name>
</gene>
<organism evidence="1 2">
    <name type="scientific">Suillus fuscotomentosus</name>
    <dbReference type="NCBI Taxonomy" id="1912939"/>
    <lineage>
        <taxon>Eukaryota</taxon>
        <taxon>Fungi</taxon>
        <taxon>Dikarya</taxon>
        <taxon>Basidiomycota</taxon>
        <taxon>Agaricomycotina</taxon>
        <taxon>Agaricomycetes</taxon>
        <taxon>Agaricomycetidae</taxon>
        <taxon>Boletales</taxon>
        <taxon>Suillineae</taxon>
        <taxon>Suillaceae</taxon>
        <taxon>Suillus</taxon>
    </lineage>
</organism>